<dbReference type="InterPro" id="IPR013983">
    <property type="entry name" value="Ald_Fedxn_OxRdtase_N"/>
</dbReference>
<comment type="similarity">
    <text evidence="2">Belongs to the AOR/FOR family.</text>
</comment>
<dbReference type="SUPFAM" id="SSF56228">
    <property type="entry name" value="Aldehyde ferredoxin oxidoreductase, N-terminal domain"/>
    <property type="match status" value="1"/>
</dbReference>
<dbReference type="Gene3D" id="3.60.9.10">
    <property type="entry name" value="Aldehyde ferredoxin oxidoreductase, N-terminal domain"/>
    <property type="match status" value="1"/>
</dbReference>
<dbReference type="InterPro" id="IPR036021">
    <property type="entry name" value="Tungsten_al_ferr_oxy-like_C"/>
</dbReference>
<evidence type="ECO:0000313" key="9">
    <source>
        <dbReference type="Proteomes" id="UP000060778"/>
    </source>
</evidence>
<dbReference type="Gene3D" id="1.10.569.10">
    <property type="entry name" value="Aldehyde Ferredoxin Oxidoreductase Protein, subunit A, domain 2"/>
    <property type="match status" value="1"/>
</dbReference>
<keyword evidence="9" id="KW-1185">Reference proteome</keyword>
<keyword evidence="3" id="KW-0004">4Fe-4S</keyword>
<evidence type="ECO:0000256" key="2">
    <source>
        <dbReference type="ARBA" id="ARBA00011032"/>
    </source>
</evidence>
<dbReference type="GO" id="GO:0009055">
    <property type="term" value="F:electron transfer activity"/>
    <property type="evidence" value="ECO:0007669"/>
    <property type="project" value="InterPro"/>
</dbReference>
<dbReference type="Pfam" id="PF02730">
    <property type="entry name" value="AFOR_N"/>
    <property type="match status" value="1"/>
</dbReference>
<dbReference type="InterPro" id="IPR013984">
    <property type="entry name" value="Ald_Fedxn_OxRdtase_dom2"/>
</dbReference>
<dbReference type="Proteomes" id="UP000060778">
    <property type="component" value="Chromosome"/>
</dbReference>
<evidence type="ECO:0000256" key="5">
    <source>
        <dbReference type="ARBA" id="ARBA00023004"/>
    </source>
</evidence>
<proteinExistence type="inferred from homology"/>
<dbReference type="PATRIC" id="fig|940295.4.peg.457"/>
<comment type="cofactor">
    <cofactor evidence="1">
        <name>[4Fe-4S] cluster</name>
        <dbReference type="ChEBI" id="CHEBI:49883"/>
    </cofactor>
</comment>
<dbReference type="SMART" id="SM00790">
    <property type="entry name" value="AFOR_N"/>
    <property type="match status" value="1"/>
</dbReference>
<evidence type="ECO:0000256" key="3">
    <source>
        <dbReference type="ARBA" id="ARBA00022485"/>
    </source>
</evidence>
<dbReference type="OrthoDB" id="84495at2157"/>
<evidence type="ECO:0000259" key="7">
    <source>
        <dbReference type="SMART" id="SM00790"/>
    </source>
</evidence>
<dbReference type="PANTHER" id="PTHR30038">
    <property type="entry name" value="ALDEHYDE FERREDOXIN OXIDOREDUCTASE"/>
    <property type="match status" value="1"/>
</dbReference>
<dbReference type="Pfam" id="PF01314">
    <property type="entry name" value="AFOR_C"/>
    <property type="match status" value="1"/>
</dbReference>
<organism evidence="8 9">
    <name type="scientific">Ignicoccus islandicus DSM 13165</name>
    <dbReference type="NCBI Taxonomy" id="940295"/>
    <lineage>
        <taxon>Archaea</taxon>
        <taxon>Thermoproteota</taxon>
        <taxon>Thermoprotei</taxon>
        <taxon>Desulfurococcales</taxon>
        <taxon>Desulfurococcaceae</taxon>
        <taxon>Ignicoccus</taxon>
    </lineage>
</organism>
<dbReference type="SUPFAM" id="SSF48310">
    <property type="entry name" value="Aldehyde ferredoxin oxidoreductase, C-terminal domains"/>
    <property type="match status" value="1"/>
</dbReference>
<evidence type="ECO:0000256" key="4">
    <source>
        <dbReference type="ARBA" id="ARBA00022723"/>
    </source>
</evidence>
<keyword evidence="5" id="KW-0408">Iron</keyword>
<dbReference type="AlphaFoldDB" id="A0A0U3F7D6"/>
<name>A0A0U3F7D6_9CREN</name>
<dbReference type="InterPro" id="IPR001203">
    <property type="entry name" value="OxRdtase_Ald_Fedxn_C"/>
</dbReference>
<keyword evidence="6" id="KW-0411">Iron-sulfur</keyword>
<dbReference type="InterPro" id="IPR051919">
    <property type="entry name" value="W-dependent_AOR"/>
</dbReference>
<protein>
    <submittedName>
        <fullName evidence="8">Aldehyde:ferredoxin oxidoreductase</fullName>
    </submittedName>
</protein>
<evidence type="ECO:0000256" key="6">
    <source>
        <dbReference type="ARBA" id="ARBA00023014"/>
    </source>
</evidence>
<dbReference type="GO" id="GO:0016625">
    <property type="term" value="F:oxidoreductase activity, acting on the aldehyde or oxo group of donors, iron-sulfur protein as acceptor"/>
    <property type="evidence" value="ECO:0007669"/>
    <property type="project" value="InterPro"/>
</dbReference>
<dbReference type="GO" id="GO:0046872">
    <property type="term" value="F:metal ion binding"/>
    <property type="evidence" value="ECO:0007669"/>
    <property type="project" value="UniProtKB-KW"/>
</dbReference>
<dbReference type="RefSeq" id="WP_157058729.1">
    <property type="nucleotide sequence ID" value="NZ_CP006867.1"/>
</dbReference>
<dbReference type="STRING" id="940295.EYM_02335"/>
<evidence type="ECO:0000256" key="1">
    <source>
        <dbReference type="ARBA" id="ARBA00001966"/>
    </source>
</evidence>
<keyword evidence="4" id="KW-0479">Metal-binding</keyword>
<gene>
    <name evidence="8" type="ORF">EYM_02335</name>
</gene>
<dbReference type="EMBL" id="CP006867">
    <property type="protein sequence ID" value="ALU11545.1"/>
    <property type="molecule type" value="Genomic_DNA"/>
</dbReference>
<dbReference type="KEGG" id="iis:EYM_02335"/>
<dbReference type="PANTHER" id="PTHR30038:SF7">
    <property type="entry name" value="TUNGSTEN-CONTAINING GLYCERALDEHYDE-3-PHOSPHATE:FERREDOXIN OXIDOREDUCTASE"/>
    <property type="match status" value="1"/>
</dbReference>
<feature type="domain" description="Aldehyde ferredoxin oxidoreductase N-terminal" evidence="7">
    <location>
        <begin position="8"/>
        <end position="220"/>
    </location>
</feature>
<dbReference type="GeneID" id="30679867"/>
<evidence type="ECO:0000313" key="8">
    <source>
        <dbReference type="EMBL" id="ALU11545.1"/>
    </source>
</evidence>
<accession>A0A0U3F7D6</accession>
<sequence>MKVRSWPWNPIQVDLEEGNWEKLKLEAKGIIEAGVKLHYEKETFRGSPLENNLLVLGLGPFARGPFYGANRMIAVFRSPMTYGLHVSACGGVGFQFSYSGTSLVALKGKSKPSVVVIEGDSNGVKDVKIENVDPNFVYNYSSEYKGIFSLSKYLFDKYGEGRGIVVGPYAFKSPTASLVSVFLPHGEVSPWSVDFFGRGGPGSVMAQVHGVLAIYATGTFQPDEIDPNLPDEISKKVFGRNYVQVVLEATKKYRYDPQIGSGGTFGVNYVYYKDLIPMFAYNSMYYPQQVRVMLSNWALRYFWKPFQDETILGRIWGSCGEPCPAVCKKVWRGTKIDYEPANAMGTLIGIFNLELTRELIEVVDSNGMDAIEMGHEISWLFDLIKNKLLDYDELDLDEEPNLDPLNFDPIEDSERNFRVAKRLLELFVNGGNEIVDLIATKGLRKAAKILDKKFEYRVSNKGAKFEDFAVYVAFGEEGYMTPNLYWAPGMVAPLYVLGRYWTNYKPTFMEPEEFAVSSFERALKELLVDNAGICRFHRKWAEKMLGEMYELVLGEGISTEYAKEIYRKVAEYNEMANAEPVPWESRKTVDVVATMARHVMNERWIEEFEKGNALEWWKRFKQKIDQILWS</sequence>
<reference evidence="8 9" key="1">
    <citation type="submission" date="2013-11" db="EMBL/GenBank/DDBJ databases">
        <title>Comparative genomics of Ignicoccus.</title>
        <authorList>
            <person name="Podar M."/>
        </authorList>
    </citation>
    <scope>NUCLEOTIDE SEQUENCE [LARGE SCALE GENOMIC DNA]</scope>
    <source>
        <strain evidence="8 9">DSM 13165</strain>
    </source>
</reference>
<dbReference type="InterPro" id="IPR036503">
    <property type="entry name" value="Ald_Fedxn_OxRdtase_N_sf"/>
</dbReference>
<dbReference type="GO" id="GO:0051539">
    <property type="term" value="F:4 iron, 4 sulfur cluster binding"/>
    <property type="evidence" value="ECO:0007669"/>
    <property type="project" value="UniProtKB-KW"/>
</dbReference>